<name>A0A1I1PTI3_9BACT</name>
<evidence type="ECO:0000313" key="2">
    <source>
        <dbReference type="Proteomes" id="UP000198598"/>
    </source>
</evidence>
<dbReference type="Proteomes" id="UP000198598">
    <property type="component" value="Unassembled WGS sequence"/>
</dbReference>
<dbReference type="EMBL" id="FOLQ01000003">
    <property type="protein sequence ID" value="SFD12987.1"/>
    <property type="molecule type" value="Genomic_DNA"/>
</dbReference>
<accession>A0A1I1PTI3</accession>
<dbReference type="AlphaFoldDB" id="A0A1I1PTI3"/>
<protein>
    <submittedName>
        <fullName evidence="1">Uncharacterized protein</fullName>
    </submittedName>
</protein>
<sequence length="56" mass="6296">MDADMIFYLIQVVFLRSSACFLELTKLFAHLAKNSSVIIPMGLPEGYSLSLKQLCK</sequence>
<proteinExistence type="predicted"/>
<organism evidence="1 2">
    <name type="scientific">Spirosoma endophyticum</name>
    <dbReference type="NCBI Taxonomy" id="662367"/>
    <lineage>
        <taxon>Bacteria</taxon>
        <taxon>Pseudomonadati</taxon>
        <taxon>Bacteroidota</taxon>
        <taxon>Cytophagia</taxon>
        <taxon>Cytophagales</taxon>
        <taxon>Cytophagaceae</taxon>
        <taxon>Spirosoma</taxon>
    </lineage>
</organism>
<evidence type="ECO:0000313" key="1">
    <source>
        <dbReference type="EMBL" id="SFD12987.1"/>
    </source>
</evidence>
<gene>
    <name evidence="1" type="ORF">SAMN05216167_103423</name>
</gene>
<reference evidence="1 2" key="1">
    <citation type="submission" date="2016-10" db="EMBL/GenBank/DDBJ databases">
        <authorList>
            <person name="de Groot N.N."/>
        </authorList>
    </citation>
    <scope>NUCLEOTIDE SEQUENCE [LARGE SCALE GENOMIC DNA]</scope>
    <source>
        <strain evidence="1 2">DSM 26130</strain>
    </source>
</reference>
<keyword evidence="2" id="KW-1185">Reference proteome</keyword>